<reference evidence="1" key="1">
    <citation type="submission" date="2018-02" db="EMBL/GenBank/DDBJ databases">
        <title>Rhizophora mucronata_Transcriptome.</title>
        <authorList>
            <person name="Meera S.P."/>
            <person name="Sreeshan A."/>
            <person name="Augustine A."/>
        </authorList>
    </citation>
    <scope>NUCLEOTIDE SEQUENCE</scope>
    <source>
        <tissue evidence="1">Leaf</tissue>
    </source>
</reference>
<dbReference type="AlphaFoldDB" id="A0A2P2MPX3"/>
<protein>
    <submittedName>
        <fullName evidence="1">Uncharacterized protein</fullName>
    </submittedName>
</protein>
<accession>A0A2P2MPX3</accession>
<dbReference type="EMBL" id="GGEC01051787">
    <property type="protein sequence ID" value="MBX32271.1"/>
    <property type="molecule type" value="Transcribed_RNA"/>
</dbReference>
<proteinExistence type="predicted"/>
<name>A0A2P2MPX3_RHIMU</name>
<evidence type="ECO:0000313" key="1">
    <source>
        <dbReference type="EMBL" id="MBX32271.1"/>
    </source>
</evidence>
<sequence>MNWFVHTLGPSEPGLFMLPAHILGLT</sequence>
<organism evidence="1">
    <name type="scientific">Rhizophora mucronata</name>
    <name type="common">Asiatic mangrove</name>
    <dbReference type="NCBI Taxonomy" id="61149"/>
    <lineage>
        <taxon>Eukaryota</taxon>
        <taxon>Viridiplantae</taxon>
        <taxon>Streptophyta</taxon>
        <taxon>Embryophyta</taxon>
        <taxon>Tracheophyta</taxon>
        <taxon>Spermatophyta</taxon>
        <taxon>Magnoliopsida</taxon>
        <taxon>eudicotyledons</taxon>
        <taxon>Gunneridae</taxon>
        <taxon>Pentapetalae</taxon>
        <taxon>rosids</taxon>
        <taxon>fabids</taxon>
        <taxon>Malpighiales</taxon>
        <taxon>Rhizophoraceae</taxon>
        <taxon>Rhizophora</taxon>
    </lineage>
</organism>